<accession>A0A196SP35</accession>
<evidence type="ECO:0000313" key="2">
    <source>
        <dbReference type="EMBL" id="OAO17971.1"/>
    </source>
</evidence>
<sequence length="710" mass="78495">MQILSILMQWTTFHSNELVQSCQSSIVQCIQTVQLSFSSASSISLLLKDCDVDSSCFSPSSVLNVTISQLMHIDSVIGNTVVLLTVVWKNALRILTTQDASLPAEPTREAVLSRFSSRLLFCRQEIAAELNTAFGSLSSPALFKFFAVLFVTFTRRFHATVALSPSFLPIWNTLVSILDISCPYRHTQWSQDTLALVKSSLHDTCLKSLSSLLEALSDQKASLYTRLFPTPTSLSLASLASLAVPSPFGTLQSLLLFAPSPDPFFSFHLLNALRCCSLVVSRSSLETTLVSTLFSIFIQSPPSLRITLLQHYLLLASVADSTTRHCVASLLATIAQSVSFHYHSLLSLDDGLLAFLVDCDSLLIAAQLHASTDPPAILTLSSITGTVLATRPIDAQNTFIHTLLTSWKNADSLCSQAHGILLSQLPWRLLNQEMAAKKLPALFSLLQTKLASRSPYDCWAVTRLCEQLAGKQPQLAKPLFVTVMTRLSESMDAFSRLTLMKLSQILIPAGMQPQQLRPYLERIVALEGEERTDESCIVVAQIMEVACNVMFPKKDLEAVSSCYGCLLRWVLKSGTTVRALCLKSIVRFMVTFPGDFSSLLEEKDRSVLQELLNGLKKKNAEVCMDLAELQEKEMARERERATRLQNAIQALAEKEQGSSDSSAFLQILSTLKQGFEELQSYQQSNGLSPNDTRELQSIAEEWRRLLDSVS</sequence>
<dbReference type="InterPro" id="IPR016024">
    <property type="entry name" value="ARM-type_fold"/>
</dbReference>
<keyword evidence="1" id="KW-0175">Coiled coil</keyword>
<proteinExistence type="predicted"/>
<keyword evidence="3" id="KW-1185">Reference proteome</keyword>
<feature type="coiled-coil region" evidence="1">
    <location>
        <begin position="612"/>
        <end position="654"/>
    </location>
</feature>
<dbReference type="SUPFAM" id="SSF48371">
    <property type="entry name" value="ARM repeat"/>
    <property type="match status" value="1"/>
</dbReference>
<organism evidence="2 3">
    <name type="scientific">Blastocystis sp. subtype 1 (strain ATCC 50177 / NandII)</name>
    <dbReference type="NCBI Taxonomy" id="478820"/>
    <lineage>
        <taxon>Eukaryota</taxon>
        <taxon>Sar</taxon>
        <taxon>Stramenopiles</taxon>
        <taxon>Bigyra</taxon>
        <taxon>Opalozoa</taxon>
        <taxon>Opalinata</taxon>
        <taxon>Blastocystidae</taxon>
        <taxon>Blastocystis</taxon>
    </lineage>
</organism>
<dbReference type="Proteomes" id="UP000078348">
    <property type="component" value="Unassembled WGS sequence"/>
</dbReference>
<reference evidence="2 3" key="1">
    <citation type="submission" date="2016-05" db="EMBL/GenBank/DDBJ databases">
        <title>Nuclear genome of Blastocystis sp. subtype 1 NandII.</title>
        <authorList>
            <person name="Gentekaki E."/>
            <person name="Curtis B."/>
            <person name="Stairs C."/>
            <person name="Eme L."/>
            <person name="Herman E."/>
            <person name="Klimes V."/>
            <person name="Arias M.C."/>
            <person name="Elias M."/>
            <person name="Hilliou F."/>
            <person name="Klute M."/>
            <person name="Malik S.-B."/>
            <person name="Pightling A."/>
            <person name="Rachubinski R."/>
            <person name="Salas D."/>
            <person name="Schlacht A."/>
            <person name="Suga H."/>
            <person name="Archibald J."/>
            <person name="Ball S.G."/>
            <person name="Clark G."/>
            <person name="Dacks J."/>
            <person name="Van Der Giezen M."/>
            <person name="Tsaousis A."/>
            <person name="Roger A."/>
        </authorList>
    </citation>
    <scope>NUCLEOTIDE SEQUENCE [LARGE SCALE GENOMIC DNA]</scope>
    <source>
        <strain evidence="3">ATCC 50177 / NandII</strain>
    </source>
</reference>
<dbReference type="EMBL" id="LXWW01000012">
    <property type="protein sequence ID" value="OAO17971.1"/>
    <property type="molecule type" value="Genomic_DNA"/>
</dbReference>
<evidence type="ECO:0000313" key="3">
    <source>
        <dbReference type="Proteomes" id="UP000078348"/>
    </source>
</evidence>
<gene>
    <name evidence="2" type="ORF">AV274_0304</name>
</gene>
<dbReference type="AlphaFoldDB" id="A0A196SP35"/>
<evidence type="ECO:0000256" key="1">
    <source>
        <dbReference type="SAM" id="Coils"/>
    </source>
</evidence>
<protein>
    <submittedName>
        <fullName evidence="2">Uncharacterized protein</fullName>
    </submittedName>
</protein>
<comment type="caution">
    <text evidence="2">The sequence shown here is derived from an EMBL/GenBank/DDBJ whole genome shotgun (WGS) entry which is preliminary data.</text>
</comment>
<name>A0A196SP35_BLAHN</name>